<reference evidence="11" key="1">
    <citation type="submission" date="2025-08" db="UniProtKB">
        <authorList>
            <consortium name="Ensembl"/>
        </authorList>
    </citation>
    <scope>IDENTIFICATION</scope>
</reference>
<dbReference type="GO" id="GO:0003700">
    <property type="term" value="F:DNA-binding transcription factor activity"/>
    <property type="evidence" value="ECO:0007669"/>
    <property type="project" value="InterPro"/>
</dbReference>
<keyword evidence="12" id="KW-1185">Reference proteome</keyword>
<keyword evidence="4" id="KW-0805">Transcription regulation</keyword>
<evidence type="ECO:0000259" key="10">
    <source>
        <dbReference type="Pfam" id="PF07716"/>
    </source>
</evidence>
<dbReference type="Pfam" id="PF07716">
    <property type="entry name" value="bZIP_2"/>
    <property type="match status" value="1"/>
</dbReference>
<dbReference type="PANTHER" id="PTHR21051:SF4">
    <property type="entry name" value="CAMP-RESPONSIVE ELEMENT-BINDING PROTEIN-LIKE 2"/>
    <property type="match status" value="1"/>
</dbReference>
<organism evidence="11 12">
    <name type="scientific">Pseudonaja textilis</name>
    <name type="common">Eastern brown snake</name>
    <dbReference type="NCBI Taxonomy" id="8673"/>
    <lineage>
        <taxon>Eukaryota</taxon>
        <taxon>Metazoa</taxon>
        <taxon>Chordata</taxon>
        <taxon>Craniata</taxon>
        <taxon>Vertebrata</taxon>
        <taxon>Euteleostomi</taxon>
        <taxon>Lepidosauria</taxon>
        <taxon>Squamata</taxon>
        <taxon>Bifurcata</taxon>
        <taxon>Unidentata</taxon>
        <taxon>Episquamata</taxon>
        <taxon>Toxicofera</taxon>
        <taxon>Serpentes</taxon>
        <taxon>Colubroidea</taxon>
        <taxon>Elapidae</taxon>
        <taxon>Hydrophiinae</taxon>
        <taxon>Pseudonaja</taxon>
    </lineage>
</organism>
<dbReference type="Ensembl" id="ENSPTXT00000020631.1">
    <property type="protein sequence ID" value="ENSPTXP00000020024.1"/>
    <property type="gene ID" value="ENSPTXG00000013852.1"/>
</dbReference>
<accession>A0A670Z9V6</accession>
<evidence type="ECO:0000256" key="8">
    <source>
        <dbReference type="ARBA" id="ARBA00023242"/>
    </source>
</evidence>
<feature type="compositionally biased region" description="Basic residues" evidence="9">
    <location>
        <begin position="1"/>
        <end position="14"/>
    </location>
</feature>
<evidence type="ECO:0000256" key="5">
    <source>
        <dbReference type="ARBA" id="ARBA00023125"/>
    </source>
</evidence>
<feature type="region of interest" description="Disordered" evidence="9">
    <location>
        <begin position="1"/>
        <end position="23"/>
    </location>
</feature>
<comment type="subcellular location">
    <subcellularLocation>
        <location evidence="1">Nucleus</location>
    </subcellularLocation>
</comment>
<dbReference type="GO" id="GO:0003677">
    <property type="term" value="F:DNA binding"/>
    <property type="evidence" value="ECO:0007669"/>
    <property type="project" value="UniProtKB-KW"/>
</dbReference>
<dbReference type="Proteomes" id="UP000472273">
    <property type="component" value="Unplaced"/>
</dbReference>
<evidence type="ECO:0000313" key="12">
    <source>
        <dbReference type="Proteomes" id="UP000472273"/>
    </source>
</evidence>
<dbReference type="SUPFAM" id="SSF57959">
    <property type="entry name" value="Leucine zipper domain"/>
    <property type="match status" value="1"/>
</dbReference>
<dbReference type="InterPro" id="IPR004827">
    <property type="entry name" value="bZIP"/>
</dbReference>
<proteinExistence type="inferred from homology"/>
<comment type="similarity">
    <text evidence="2">Belongs to the bZIP family. ATF subfamily.</text>
</comment>
<evidence type="ECO:0000313" key="11">
    <source>
        <dbReference type="Ensembl" id="ENSPTXP00000020024.1"/>
    </source>
</evidence>
<dbReference type="OMA" id="LEMTETC"/>
<evidence type="ECO:0000256" key="3">
    <source>
        <dbReference type="ARBA" id="ARBA00017469"/>
    </source>
</evidence>
<keyword evidence="6" id="KW-0010">Activator</keyword>
<dbReference type="AlphaFoldDB" id="A0A670Z9V6"/>
<dbReference type="InterPro" id="IPR039250">
    <property type="entry name" value="CREBL2/REPTOR-BP"/>
</dbReference>
<sequence length="83" mass="9667">MDKSKISGHKVKKPGKQERSWQSTRECRMRKKLRYQYLEDLVSSREKAICALREEPEMYNGICRSSKVLKISTTASAELVRTC</sequence>
<evidence type="ECO:0000256" key="9">
    <source>
        <dbReference type="SAM" id="MobiDB-lite"/>
    </source>
</evidence>
<evidence type="ECO:0000256" key="1">
    <source>
        <dbReference type="ARBA" id="ARBA00004123"/>
    </source>
</evidence>
<reference evidence="11" key="2">
    <citation type="submission" date="2025-09" db="UniProtKB">
        <authorList>
            <consortium name="Ensembl"/>
        </authorList>
    </citation>
    <scope>IDENTIFICATION</scope>
</reference>
<evidence type="ECO:0000256" key="4">
    <source>
        <dbReference type="ARBA" id="ARBA00023015"/>
    </source>
</evidence>
<dbReference type="PANTHER" id="PTHR21051">
    <property type="entry name" value="CAMP-RESPONSIVE ELEMENT-BINDING PROTEIN-LIKE 2"/>
    <property type="match status" value="1"/>
</dbReference>
<evidence type="ECO:0000256" key="7">
    <source>
        <dbReference type="ARBA" id="ARBA00023163"/>
    </source>
</evidence>
<dbReference type="GO" id="GO:0005634">
    <property type="term" value="C:nucleus"/>
    <property type="evidence" value="ECO:0007669"/>
    <property type="project" value="UniProtKB-SubCell"/>
</dbReference>
<keyword evidence="7" id="KW-0804">Transcription</keyword>
<dbReference type="InterPro" id="IPR046347">
    <property type="entry name" value="bZIP_sf"/>
</dbReference>
<name>A0A670Z9V6_PSETE</name>
<evidence type="ECO:0000256" key="6">
    <source>
        <dbReference type="ARBA" id="ARBA00023159"/>
    </source>
</evidence>
<keyword evidence="8" id="KW-0539">Nucleus</keyword>
<protein>
    <recommendedName>
        <fullName evidence="3">cAMP-responsive element-binding protein-like 2</fullName>
    </recommendedName>
</protein>
<feature type="domain" description="BZIP" evidence="10">
    <location>
        <begin position="24"/>
        <end position="59"/>
    </location>
</feature>
<keyword evidence="5" id="KW-0238">DNA-binding</keyword>
<evidence type="ECO:0000256" key="2">
    <source>
        <dbReference type="ARBA" id="ARBA00009050"/>
    </source>
</evidence>